<gene>
    <name evidence="1" type="ORF">ACPOL_3328</name>
</gene>
<name>A0A2Z5G0P8_9BACT</name>
<reference evidence="1 2" key="1">
    <citation type="journal article" date="2018" name="Front. Microbiol.">
        <title>Hydrolytic Capabilities as a Key to Environmental Success: Chitinolytic and Cellulolytic Acidobacteria From Acidic Sub-arctic Soils and Boreal Peatlands.</title>
        <authorList>
            <person name="Belova S.E."/>
            <person name="Ravin N.V."/>
            <person name="Pankratov T.A."/>
            <person name="Rakitin A.L."/>
            <person name="Ivanova A.A."/>
            <person name="Beletsky A.V."/>
            <person name="Mardanov A.V."/>
            <person name="Sinninghe Damste J.S."/>
            <person name="Dedysh S.N."/>
        </authorList>
    </citation>
    <scope>NUCLEOTIDE SEQUENCE [LARGE SCALE GENOMIC DNA]</scope>
    <source>
        <strain evidence="1 2">SBC82</strain>
    </source>
</reference>
<organism evidence="1 2">
    <name type="scientific">Acidisarcina polymorpha</name>
    <dbReference type="NCBI Taxonomy" id="2211140"/>
    <lineage>
        <taxon>Bacteria</taxon>
        <taxon>Pseudomonadati</taxon>
        <taxon>Acidobacteriota</taxon>
        <taxon>Terriglobia</taxon>
        <taxon>Terriglobales</taxon>
        <taxon>Acidobacteriaceae</taxon>
        <taxon>Acidisarcina</taxon>
    </lineage>
</organism>
<dbReference type="Proteomes" id="UP000253606">
    <property type="component" value="Chromosome"/>
</dbReference>
<evidence type="ECO:0000313" key="1">
    <source>
        <dbReference type="EMBL" id="AXC12619.1"/>
    </source>
</evidence>
<accession>A0A2Z5G0P8</accession>
<dbReference type="AlphaFoldDB" id="A0A2Z5G0P8"/>
<protein>
    <submittedName>
        <fullName evidence="1">Uncharacterized protein</fullName>
    </submittedName>
</protein>
<keyword evidence="2" id="KW-1185">Reference proteome</keyword>
<sequence>MVFSMLQDKADTEDAAQEAFLKASGTWADVENLSVNESAEAIDISAAPLKSDFTAPE</sequence>
<proteinExistence type="predicted"/>
<dbReference type="KEGG" id="abas:ACPOL_3328"/>
<dbReference type="EMBL" id="CP030840">
    <property type="protein sequence ID" value="AXC12619.1"/>
    <property type="molecule type" value="Genomic_DNA"/>
</dbReference>
<evidence type="ECO:0000313" key="2">
    <source>
        <dbReference type="Proteomes" id="UP000253606"/>
    </source>
</evidence>